<protein>
    <submittedName>
        <fullName evidence="11">Mechanosensitive ion channel family protein</fullName>
    </submittedName>
</protein>
<dbReference type="FunFam" id="2.30.30.60:FF:000001">
    <property type="entry name" value="MscS Mechanosensitive ion channel"/>
    <property type="match status" value="1"/>
</dbReference>
<sequence length="336" mass="36190">MFLLSPSPSPSPTPTPSGFIPDPKAAANALCSSDDFGICNLVSGLIGNADWAKIIAGLLSASIAIVLILAVAIVLRAIVHRLIKRVSTRASSVSMPERLRSRFGGPQEGLDAILAERRRQRSETLGSVLRHVTSIVILGTALLMIISRLGLDLAPLLTSVGILGVAIGFGAQELVKDFIAGMFMLMEDQYGVGDVIDVGVSTGTVEAVSLRITRLRDADGKVWYVRNGTITRVANESQGWSRALVDIPVAYDSDVARTREILVTVATEMWDDQSYRDSIIVEEPQVFGMEQISGTAIVFRVVAKTAPGKQHEVARELRTRIKRAFDERGLAIATIA</sequence>
<evidence type="ECO:0000256" key="4">
    <source>
        <dbReference type="ARBA" id="ARBA00022692"/>
    </source>
</evidence>
<dbReference type="Gene3D" id="2.30.30.60">
    <property type="match status" value="1"/>
</dbReference>
<dbReference type="InterPro" id="IPR010920">
    <property type="entry name" value="LSM_dom_sf"/>
</dbReference>
<dbReference type="SUPFAM" id="SSF82861">
    <property type="entry name" value="Mechanosensitive channel protein MscS (YggB), transmembrane region"/>
    <property type="match status" value="1"/>
</dbReference>
<keyword evidence="4 7" id="KW-0812">Transmembrane</keyword>
<gene>
    <name evidence="11" type="ORF">FDA94_17690</name>
</gene>
<dbReference type="Pfam" id="PF21082">
    <property type="entry name" value="MS_channel_3rd"/>
    <property type="match status" value="1"/>
</dbReference>
<evidence type="ECO:0000259" key="9">
    <source>
        <dbReference type="Pfam" id="PF21082"/>
    </source>
</evidence>
<dbReference type="InterPro" id="IPR023408">
    <property type="entry name" value="MscS_beta-dom_sf"/>
</dbReference>
<comment type="subcellular location">
    <subcellularLocation>
        <location evidence="1">Cell membrane</location>
        <topology evidence="1">Multi-pass membrane protein</topology>
    </subcellularLocation>
</comment>
<comment type="similarity">
    <text evidence="2">Belongs to the MscS (TC 1.A.23) family.</text>
</comment>
<evidence type="ECO:0000256" key="2">
    <source>
        <dbReference type="ARBA" id="ARBA00008017"/>
    </source>
</evidence>
<keyword evidence="5 7" id="KW-1133">Transmembrane helix</keyword>
<evidence type="ECO:0000256" key="1">
    <source>
        <dbReference type="ARBA" id="ARBA00004651"/>
    </source>
</evidence>
<evidence type="ECO:0000313" key="11">
    <source>
        <dbReference type="EMBL" id="TKK87339.1"/>
    </source>
</evidence>
<dbReference type="GO" id="GO:0005886">
    <property type="term" value="C:plasma membrane"/>
    <property type="evidence" value="ECO:0007669"/>
    <property type="project" value="UniProtKB-SubCell"/>
</dbReference>
<name>A0A4U3MFK1_9ACTN</name>
<keyword evidence="3" id="KW-1003">Cell membrane</keyword>
<dbReference type="PANTHER" id="PTHR30460:SF0">
    <property type="entry name" value="MODERATE CONDUCTANCE MECHANOSENSITIVE CHANNEL YBIO"/>
    <property type="match status" value="1"/>
</dbReference>
<feature type="transmembrane region" description="Helical" evidence="7">
    <location>
        <begin position="128"/>
        <end position="147"/>
    </location>
</feature>
<evidence type="ECO:0000259" key="10">
    <source>
        <dbReference type="Pfam" id="PF21088"/>
    </source>
</evidence>
<dbReference type="Proteomes" id="UP000308705">
    <property type="component" value="Unassembled WGS sequence"/>
</dbReference>
<organism evidence="11 12">
    <name type="scientific">Herbidospora galbida</name>
    <dbReference type="NCBI Taxonomy" id="2575442"/>
    <lineage>
        <taxon>Bacteria</taxon>
        <taxon>Bacillati</taxon>
        <taxon>Actinomycetota</taxon>
        <taxon>Actinomycetes</taxon>
        <taxon>Streptosporangiales</taxon>
        <taxon>Streptosporangiaceae</taxon>
        <taxon>Herbidospora</taxon>
    </lineage>
</organism>
<feature type="transmembrane region" description="Helical" evidence="7">
    <location>
        <begin position="54"/>
        <end position="79"/>
    </location>
</feature>
<dbReference type="InterPro" id="IPR006685">
    <property type="entry name" value="MscS_channel_2nd"/>
</dbReference>
<dbReference type="InterPro" id="IPR011014">
    <property type="entry name" value="MscS_channel_TM-2"/>
</dbReference>
<feature type="transmembrane region" description="Helical" evidence="7">
    <location>
        <begin position="153"/>
        <end position="175"/>
    </location>
</feature>
<dbReference type="GO" id="GO:0008381">
    <property type="term" value="F:mechanosensitive monoatomic ion channel activity"/>
    <property type="evidence" value="ECO:0007669"/>
    <property type="project" value="InterPro"/>
</dbReference>
<dbReference type="InterPro" id="IPR049142">
    <property type="entry name" value="MS_channel_1st"/>
</dbReference>
<evidence type="ECO:0000256" key="6">
    <source>
        <dbReference type="ARBA" id="ARBA00023136"/>
    </source>
</evidence>
<evidence type="ECO:0000256" key="7">
    <source>
        <dbReference type="SAM" id="Phobius"/>
    </source>
</evidence>
<evidence type="ECO:0000256" key="5">
    <source>
        <dbReference type="ARBA" id="ARBA00022989"/>
    </source>
</evidence>
<accession>A0A4U3MFK1</accession>
<dbReference type="InterPro" id="IPR049278">
    <property type="entry name" value="MS_channel_C"/>
</dbReference>
<evidence type="ECO:0000256" key="3">
    <source>
        <dbReference type="ARBA" id="ARBA00022475"/>
    </source>
</evidence>
<feature type="domain" description="Mechanosensitive ion channel transmembrane helices 2/3" evidence="10">
    <location>
        <begin position="132"/>
        <end position="172"/>
    </location>
</feature>
<proteinExistence type="inferred from homology"/>
<dbReference type="Pfam" id="PF21088">
    <property type="entry name" value="MS_channel_1st"/>
    <property type="match status" value="1"/>
</dbReference>
<reference evidence="11 12" key="1">
    <citation type="submission" date="2019-04" db="EMBL/GenBank/DDBJ databases">
        <title>Herbidospora sp. NEAU-GS14.nov., a novel actinomycete isolated from soil.</title>
        <authorList>
            <person name="Han L."/>
        </authorList>
    </citation>
    <scope>NUCLEOTIDE SEQUENCE [LARGE SCALE GENOMIC DNA]</scope>
    <source>
        <strain evidence="11 12">NEAU-GS14</strain>
    </source>
</reference>
<feature type="domain" description="Mechanosensitive ion channel MscS C-terminal" evidence="9">
    <location>
        <begin position="245"/>
        <end position="332"/>
    </location>
</feature>
<dbReference type="EMBL" id="SZQA01000016">
    <property type="protein sequence ID" value="TKK87339.1"/>
    <property type="molecule type" value="Genomic_DNA"/>
</dbReference>
<comment type="caution">
    <text evidence="11">The sequence shown here is derived from an EMBL/GenBank/DDBJ whole genome shotgun (WGS) entry which is preliminary data.</text>
</comment>
<dbReference type="SUPFAM" id="SSF82689">
    <property type="entry name" value="Mechanosensitive channel protein MscS (YggB), C-terminal domain"/>
    <property type="match status" value="1"/>
</dbReference>
<evidence type="ECO:0000313" key="12">
    <source>
        <dbReference type="Proteomes" id="UP000308705"/>
    </source>
</evidence>
<keyword evidence="6 7" id="KW-0472">Membrane</keyword>
<dbReference type="Gene3D" id="1.10.287.1260">
    <property type="match status" value="1"/>
</dbReference>
<dbReference type="Gene3D" id="3.30.70.100">
    <property type="match status" value="1"/>
</dbReference>
<dbReference type="AlphaFoldDB" id="A0A4U3MFK1"/>
<dbReference type="InterPro" id="IPR045276">
    <property type="entry name" value="YbiO_bact"/>
</dbReference>
<dbReference type="PANTHER" id="PTHR30460">
    <property type="entry name" value="MODERATE CONDUCTANCE MECHANOSENSITIVE CHANNEL YBIO"/>
    <property type="match status" value="1"/>
</dbReference>
<keyword evidence="12" id="KW-1185">Reference proteome</keyword>
<dbReference type="OrthoDB" id="4638917at2"/>
<dbReference type="InterPro" id="IPR011066">
    <property type="entry name" value="MscS_channel_C_sf"/>
</dbReference>
<dbReference type="SUPFAM" id="SSF50182">
    <property type="entry name" value="Sm-like ribonucleoproteins"/>
    <property type="match status" value="1"/>
</dbReference>
<dbReference type="Pfam" id="PF00924">
    <property type="entry name" value="MS_channel_2nd"/>
    <property type="match status" value="1"/>
</dbReference>
<feature type="domain" description="Mechanosensitive ion channel MscS" evidence="8">
    <location>
        <begin position="174"/>
        <end position="235"/>
    </location>
</feature>
<evidence type="ECO:0000259" key="8">
    <source>
        <dbReference type="Pfam" id="PF00924"/>
    </source>
</evidence>